<evidence type="ECO:0008006" key="4">
    <source>
        <dbReference type="Google" id="ProtNLM"/>
    </source>
</evidence>
<evidence type="ECO:0000313" key="3">
    <source>
        <dbReference type="Proteomes" id="UP000327030"/>
    </source>
</evidence>
<dbReference type="KEGG" id="pxv:FXF36_00580"/>
<gene>
    <name evidence="1" type="ORF">FXF36_00170</name>
    <name evidence="2" type="ORF">FXF36_00580</name>
</gene>
<proteinExistence type="predicted"/>
<evidence type="ECO:0000313" key="1">
    <source>
        <dbReference type="EMBL" id="QFJ53396.1"/>
    </source>
</evidence>
<dbReference type="EMBL" id="CP043028">
    <property type="protein sequence ID" value="QFJ53396.1"/>
    <property type="molecule type" value="Genomic_DNA"/>
</dbReference>
<dbReference type="EMBL" id="CP043028">
    <property type="protein sequence ID" value="QFJ53473.1"/>
    <property type="molecule type" value="Genomic_DNA"/>
</dbReference>
<reference evidence="1" key="1">
    <citation type="journal article" date="2018" name="Nat. Biotechnol.">
        <title>Cultivation and sequencing of rumen microbiome members from the Hungate1000 Collection.</title>
        <authorList>
            <consortium name="Hungate1000 project collaborators"/>
            <person name="Seshadri R."/>
            <person name="Leahy S.C."/>
            <person name="Attwood G.T."/>
            <person name="Teh K.H."/>
            <person name="Lambie S.C."/>
            <person name="Cookson A.L."/>
            <person name="Eloe-Fadrosh E.A."/>
            <person name="Pavlopoulos G.A."/>
            <person name="Hadjithomas M."/>
            <person name="Varghese N.J."/>
            <person name="Paez-Espino D."/>
            <person name="Perry R."/>
            <person name="Henderson G."/>
            <person name="Creevey C.J."/>
            <person name="Terrapon N."/>
            <person name="Lapebie P."/>
            <person name="Drula E."/>
            <person name="Lombard V."/>
            <person name="Rubin E."/>
            <person name="Kyrpides N.C."/>
            <person name="Henrissat B."/>
            <person name="Woyke T."/>
            <person name="Ivanova N.N."/>
            <person name="Kelly W.J."/>
        </authorList>
    </citation>
    <scope>NUCLEOTIDE SEQUENCE</scope>
    <source>
        <strain evidence="1">MA3014</strain>
    </source>
</reference>
<sequence length="175" mass="20417">MGLFDTFWGDFKCQNCGEVFRFEEQTKEYDRSLNNYYIGDYVDKGNKNYFFDFVQECPKCKVNNDISVAIRRGQYVGVYPSKEARNINILELDNISKRTGGKGDKMMKQLLGDFLNITTADDHFFINVQKKREQIYFGYNNEIPEEVKEKYYIEGIYLDFASEALGIEVSDKAGE</sequence>
<dbReference type="RefSeq" id="WP_151621941.1">
    <property type="nucleotide sequence ID" value="NZ_CP043028.1"/>
</dbReference>
<dbReference type="AlphaFoldDB" id="A0A5P6VL53"/>
<dbReference type="KEGG" id="pxv:FXF36_00170"/>
<dbReference type="OrthoDB" id="2007583at2"/>
<reference evidence="1" key="4">
    <citation type="journal article" date="2020" name="Genome Biol. Evol.">
        <title>Complete Genome Sequence of the Polysaccharide-Degrading Rumen Bacterium Pseudobutyrivibrio xylanivorans MA3014 Reveals an Incomplete Glycolytic Pathway.</title>
        <authorList>
            <person name="Palevich N."/>
            <person name="Maclean P.H."/>
            <person name="Kelly W.J."/>
            <person name="Leahy S.C."/>
            <person name="Rakonjac J."/>
            <person name="Attwood G.T."/>
        </authorList>
    </citation>
    <scope>NUCLEOTIDE SEQUENCE</scope>
    <source>
        <strain evidence="1">MA3014</strain>
    </source>
</reference>
<evidence type="ECO:0000313" key="2">
    <source>
        <dbReference type="EMBL" id="QFJ53473.1"/>
    </source>
</evidence>
<reference evidence="1" key="2">
    <citation type="journal article" date="2019" name="Appl. Environ. Microbiol.">
        <title>Comparative Genomics of Rumen Butyrivibrio spp. Uncovers a Continuum of Polysaccharide-Degrading Capabilities.</title>
        <authorList>
            <person name="Palevich N."/>
            <person name="Kelly W.J."/>
            <person name="Leahy S.C."/>
            <person name="Denman S."/>
            <person name="Altermann E."/>
            <person name="Rakonjac J."/>
            <person name="Attwood G.T."/>
        </authorList>
    </citation>
    <scope>NUCLEOTIDE SEQUENCE</scope>
    <source>
        <strain evidence="1">MA3014</strain>
    </source>
</reference>
<name>A0A5P6VL53_PSEXY</name>
<dbReference type="Proteomes" id="UP000327030">
    <property type="component" value="Chromosome 1"/>
</dbReference>
<reference evidence="3" key="3">
    <citation type="submission" date="2019-08" db="EMBL/GenBank/DDBJ databases">
        <title>Complete Genome Sequence of the Polysaccharide-Degrading Rumen Bacterium Pseudobutyrivibrio xylanivorans MA3014.</title>
        <authorList>
            <person name="Palevich N."/>
            <person name="Maclean P.H."/>
            <person name="Kelly W.J."/>
            <person name="Leahy S.C."/>
            <person name="Rakonjac J."/>
            <person name="Attwood G.T."/>
        </authorList>
    </citation>
    <scope>NUCLEOTIDE SEQUENCE [LARGE SCALE GENOMIC DNA]</scope>
    <source>
        <strain evidence="3">MA3014</strain>
    </source>
</reference>
<organism evidence="1 3">
    <name type="scientific">Pseudobutyrivibrio xylanivorans</name>
    <dbReference type="NCBI Taxonomy" id="185007"/>
    <lineage>
        <taxon>Bacteria</taxon>
        <taxon>Bacillati</taxon>
        <taxon>Bacillota</taxon>
        <taxon>Clostridia</taxon>
        <taxon>Lachnospirales</taxon>
        <taxon>Lachnospiraceae</taxon>
        <taxon>Pseudobutyrivibrio</taxon>
    </lineage>
</organism>
<accession>A0A5P6VL53</accession>
<protein>
    <recommendedName>
        <fullName evidence="4">CpXC domain-containing protein</fullName>
    </recommendedName>
</protein>